<accession>A0A4Q2UNJ5</accession>
<dbReference type="EMBL" id="SBLB01000004">
    <property type="protein sequence ID" value="RYC69125.1"/>
    <property type="molecule type" value="Genomic_DNA"/>
</dbReference>
<gene>
    <name evidence="3" type="ORF">EQG79_17150</name>
</gene>
<feature type="transmembrane region" description="Helical" evidence="2">
    <location>
        <begin position="119"/>
        <end position="139"/>
    </location>
</feature>
<organism evidence="3 4">
    <name type="scientific">Spirosoma sordidisoli</name>
    <dbReference type="NCBI Taxonomy" id="2502893"/>
    <lineage>
        <taxon>Bacteria</taxon>
        <taxon>Pseudomonadati</taxon>
        <taxon>Bacteroidota</taxon>
        <taxon>Cytophagia</taxon>
        <taxon>Cytophagales</taxon>
        <taxon>Cytophagaceae</taxon>
        <taxon>Spirosoma</taxon>
    </lineage>
</organism>
<comment type="caution">
    <text evidence="3">The sequence shown here is derived from an EMBL/GenBank/DDBJ whole genome shotgun (WGS) entry which is preliminary data.</text>
</comment>
<feature type="region of interest" description="Disordered" evidence="1">
    <location>
        <begin position="75"/>
        <end position="98"/>
    </location>
</feature>
<dbReference type="Proteomes" id="UP000290407">
    <property type="component" value="Unassembled WGS sequence"/>
</dbReference>
<dbReference type="AlphaFoldDB" id="A0A4Q2UNJ5"/>
<evidence type="ECO:0000256" key="2">
    <source>
        <dbReference type="SAM" id="Phobius"/>
    </source>
</evidence>
<keyword evidence="2" id="KW-0472">Membrane</keyword>
<keyword evidence="2" id="KW-1133">Transmembrane helix</keyword>
<evidence type="ECO:0000256" key="1">
    <source>
        <dbReference type="SAM" id="MobiDB-lite"/>
    </source>
</evidence>
<evidence type="ECO:0008006" key="5">
    <source>
        <dbReference type="Google" id="ProtNLM"/>
    </source>
</evidence>
<evidence type="ECO:0000313" key="3">
    <source>
        <dbReference type="EMBL" id="RYC69125.1"/>
    </source>
</evidence>
<protein>
    <recommendedName>
        <fullName evidence="5">Anti-sigma factor</fullName>
    </recommendedName>
</protein>
<name>A0A4Q2UNJ5_9BACT</name>
<keyword evidence="4" id="KW-1185">Reference proteome</keyword>
<reference evidence="3 4" key="1">
    <citation type="submission" date="2019-01" db="EMBL/GenBank/DDBJ databases">
        <title>Spirosoma flava sp. nov., a propanil-degrading bacterium isolated from herbicide-contaminated soil.</title>
        <authorList>
            <person name="Zhang L."/>
            <person name="Jiang J.-D."/>
        </authorList>
    </citation>
    <scope>NUCLEOTIDE SEQUENCE [LARGE SCALE GENOMIC DNA]</scope>
    <source>
        <strain evidence="3 4">TY50</strain>
    </source>
</reference>
<proteinExistence type="predicted"/>
<evidence type="ECO:0000313" key="4">
    <source>
        <dbReference type="Proteomes" id="UP000290407"/>
    </source>
</evidence>
<sequence length="165" mass="18772">MSTNHYLIHTLLKPYLAGLSTEAEKKELERLLAEDPDLVAQIEEVEAGLEHYLQKNAVPPPPNLDSAIWQRINGTEIQKREPQQRTQAPPPAPEPARSPYIDVEVSNTHIQVHKHWRTAFIAVFILSKVFLILGLYYYFKASSQEQEIERLKATVQQTAPAGRLP</sequence>
<keyword evidence="2" id="KW-0812">Transmembrane</keyword>